<dbReference type="EMBL" id="BLAL01000013">
    <property type="protein sequence ID" value="GES75100.1"/>
    <property type="molecule type" value="Genomic_DNA"/>
</dbReference>
<dbReference type="InterPro" id="IPR011009">
    <property type="entry name" value="Kinase-like_dom_sf"/>
</dbReference>
<evidence type="ECO:0000313" key="2">
    <source>
        <dbReference type="EMBL" id="GES75100.1"/>
    </source>
</evidence>
<dbReference type="Proteomes" id="UP000615446">
    <property type="component" value="Unassembled WGS sequence"/>
</dbReference>
<evidence type="ECO:0000256" key="1">
    <source>
        <dbReference type="ARBA" id="ARBA00038101"/>
    </source>
</evidence>
<dbReference type="PANTHER" id="PTHR11102">
    <property type="entry name" value="SEL-1-LIKE PROTEIN"/>
    <property type="match status" value="1"/>
</dbReference>
<name>A0A8H3KVS2_9GLOM</name>
<gene>
    <name evidence="2" type="ORF">RCL2_000255800</name>
</gene>
<protein>
    <submittedName>
        <fullName evidence="2">Kinase-like domain-containing protein</fullName>
    </submittedName>
</protein>
<keyword evidence="2" id="KW-0808">Transferase</keyword>
<dbReference type="InterPro" id="IPR011990">
    <property type="entry name" value="TPR-like_helical_dom_sf"/>
</dbReference>
<reference evidence="2" key="1">
    <citation type="submission" date="2019-10" db="EMBL/GenBank/DDBJ databases">
        <title>Conservation and host-specific expression of non-tandemly repeated heterogenous ribosome RNA gene in arbuscular mycorrhizal fungi.</title>
        <authorList>
            <person name="Maeda T."/>
            <person name="Kobayashi Y."/>
            <person name="Nakagawa T."/>
            <person name="Ezawa T."/>
            <person name="Yamaguchi K."/>
            <person name="Bino T."/>
            <person name="Nishimoto Y."/>
            <person name="Shigenobu S."/>
            <person name="Kawaguchi M."/>
        </authorList>
    </citation>
    <scope>NUCLEOTIDE SEQUENCE</scope>
    <source>
        <strain evidence="2">HR1</strain>
    </source>
</reference>
<keyword evidence="2" id="KW-0418">Kinase</keyword>
<dbReference type="SUPFAM" id="SSF81901">
    <property type="entry name" value="HCP-like"/>
    <property type="match status" value="1"/>
</dbReference>
<dbReference type="AlphaFoldDB" id="A0A8H3KVS2"/>
<proteinExistence type="inferred from homology"/>
<dbReference type="PANTHER" id="PTHR11102:SF160">
    <property type="entry name" value="ERAD-ASSOCIATED E3 UBIQUITIN-PROTEIN LIGASE COMPONENT HRD3"/>
    <property type="match status" value="1"/>
</dbReference>
<sequence>MVILAYCYHDGEGTEKNLEKAFYWFQKGAENGNEIAINNLASCYENGEGTEKNLEKAFYWYQIGAENGDEDETFNLALCYENGEGTEKNLEKAYYWYQKAAEIGNVDAMVNLAYCYHDGKGTEKNLEKAFYWFQKVAENGNKDAMDILASCYENGEGTEKNLEKALYWHQKAAANDDEISMNNLTNYDYNGKWTEKDLEESLYWHRKAIENGNNKAMLNLAMVSNNKYFNIKNELLCHECGQPYINYQWCQQCNSKRFQQDFSKWTSKNEFIDEFIRDAQLNAKDSYEVLEWIPYNKLSSINYHDKGGFSEIHKAIWLDGPIDSWNFDKQLWNRSNSQTGYEVILKILNNSSSLNNKDNKNNNRFLDEWKYHYNLMSYARKGSLRKCLSDIVNFKWQVKLQLLKKIISGLKTIHESNLTHGDFHDDLMKKCWDSNPTNRPTVAELEYKISEWSKCINEYYKINRDENDEIYIPKNIDSKLINDMLEFVEANNALVQEQDNIPIIQSHSQAYYTSGKHSESSDHSQYMIND</sequence>
<comment type="caution">
    <text evidence="2">The sequence shown here is derived from an EMBL/GenBank/DDBJ whole genome shotgun (WGS) entry which is preliminary data.</text>
</comment>
<dbReference type="Gene3D" id="1.25.40.10">
    <property type="entry name" value="Tetratricopeptide repeat domain"/>
    <property type="match status" value="2"/>
</dbReference>
<dbReference type="InterPro" id="IPR050767">
    <property type="entry name" value="Sel1_AlgK"/>
</dbReference>
<dbReference type="Pfam" id="PF08238">
    <property type="entry name" value="Sel1"/>
    <property type="match status" value="6"/>
</dbReference>
<dbReference type="SMART" id="SM00671">
    <property type="entry name" value="SEL1"/>
    <property type="match status" value="6"/>
</dbReference>
<dbReference type="InterPro" id="IPR006597">
    <property type="entry name" value="Sel1-like"/>
</dbReference>
<dbReference type="OrthoDB" id="272077at2759"/>
<comment type="similarity">
    <text evidence="1">Belongs to the sel-1 family.</text>
</comment>
<organism evidence="2 3">
    <name type="scientific">Rhizophagus clarus</name>
    <dbReference type="NCBI Taxonomy" id="94130"/>
    <lineage>
        <taxon>Eukaryota</taxon>
        <taxon>Fungi</taxon>
        <taxon>Fungi incertae sedis</taxon>
        <taxon>Mucoromycota</taxon>
        <taxon>Glomeromycotina</taxon>
        <taxon>Glomeromycetes</taxon>
        <taxon>Glomerales</taxon>
        <taxon>Glomeraceae</taxon>
        <taxon>Rhizophagus</taxon>
    </lineage>
</organism>
<dbReference type="SUPFAM" id="SSF56112">
    <property type="entry name" value="Protein kinase-like (PK-like)"/>
    <property type="match status" value="1"/>
</dbReference>
<accession>A0A8H3KVS2</accession>
<evidence type="ECO:0000313" key="3">
    <source>
        <dbReference type="Proteomes" id="UP000615446"/>
    </source>
</evidence>
<dbReference type="GO" id="GO:0016301">
    <property type="term" value="F:kinase activity"/>
    <property type="evidence" value="ECO:0007669"/>
    <property type="project" value="UniProtKB-KW"/>
</dbReference>
<dbReference type="Gene3D" id="1.10.510.10">
    <property type="entry name" value="Transferase(Phosphotransferase) domain 1"/>
    <property type="match status" value="1"/>
</dbReference>